<dbReference type="PANTHER" id="PTHR40076:SF1">
    <property type="entry name" value="MEMBRANE PROTEIN"/>
    <property type="match status" value="1"/>
</dbReference>
<feature type="transmembrane region" description="Helical" evidence="1">
    <location>
        <begin position="46"/>
        <end position="70"/>
    </location>
</feature>
<feature type="transmembrane region" description="Helical" evidence="1">
    <location>
        <begin position="111"/>
        <end position="132"/>
    </location>
</feature>
<dbReference type="Proteomes" id="UP000292886">
    <property type="component" value="Chromosome"/>
</dbReference>
<dbReference type="InterPro" id="IPR010380">
    <property type="entry name" value="DUF975"/>
</dbReference>
<proteinExistence type="predicted"/>
<dbReference type="EMBL" id="CP037940">
    <property type="protein sequence ID" value="QBO35660.1"/>
    <property type="molecule type" value="Genomic_DNA"/>
</dbReference>
<dbReference type="KEGG" id="wei:EQG49_03895"/>
<keyword evidence="1" id="KW-0472">Membrane</keyword>
<organism evidence="2 3">
    <name type="scientific">Periweissella cryptocerci</name>
    <dbReference type="NCBI Taxonomy" id="2506420"/>
    <lineage>
        <taxon>Bacteria</taxon>
        <taxon>Bacillati</taxon>
        <taxon>Bacillota</taxon>
        <taxon>Bacilli</taxon>
        <taxon>Lactobacillales</taxon>
        <taxon>Lactobacillaceae</taxon>
        <taxon>Periweissella</taxon>
    </lineage>
</organism>
<feature type="transmembrane region" description="Helical" evidence="1">
    <location>
        <begin position="226"/>
        <end position="250"/>
    </location>
</feature>
<evidence type="ECO:0000256" key="1">
    <source>
        <dbReference type="SAM" id="Phobius"/>
    </source>
</evidence>
<keyword evidence="1" id="KW-0812">Transmembrane</keyword>
<protein>
    <submittedName>
        <fullName evidence="2">DUF975 family protein</fullName>
    </submittedName>
</protein>
<dbReference type="AlphaFoldDB" id="A0A4P6YSM9"/>
<keyword evidence="1" id="KW-1133">Transmembrane helix</keyword>
<keyword evidence="3" id="KW-1185">Reference proteome</keyword>
<dbReference type="Pfam" id="PF06161">
    <property type="entry name" value="DUF975"/>
    <property type="match status" value="1"/>
</dbReference>
<dbReference type="PANTHER" id="PTHR40076">
    <property type="entry name" value="MEMBRANE PROTEIN-RELATED"/>
    <property type="match status" value="1"/>
</dbReference>
<dbReference type="OrthoDB" id="9784844at2"/>
<gene>
    <name evidence="2" type="ORF">EQG49_03895</name>
</gene>
<name>A0A4P6YSM9_9LACO</name>
<evidence type="ECO:0000313" key="2">
    <source>
        <dbReference type="EMBL" id="QBO35660.1"/>
    </source>
</evidence>
<accession>A0A4P6YSM9</accession>
<feature type="transmembrane region" description="Helical" evidence="1">
    <location>
        <begin position="153"/>
        <end position="179"/>
    </location>
</feature>
<evidence type="ECO:0000313" key="3">
    <source>
        <dbReference type="Proteomes" id="UP000292886"/>
    </source>
</evidence>
<sequence>MANQVDEIQGVERMQQTKISSYRKDARRLLKGRWGQAVRLNLFPSILALLGTLLTMLIIVAAVALTAYLLQKHGADVTKWASDNKSLFDGDGADNVPGTFGMNFGNQVSSYLMQIVMAMIATGISWTFLDWFRNPDKQVRFGNAFDGFQNGRILANFMINLISVLFQLLWAMLIIPLFIKPFSYAQSLLIYKDVTDGRPADAAPEKWTWYITESRKLMDGHKWRLFLLNLSFVGWYILAALSFGIGWLWILPYRNATMVAFYQDIAGDKYRQVPVNADIHD</sequence>
<reference evidence="3" key="1">
    <citation type="submission" date="2019-03" db="EMBL/GenBank/DDBJ databases">
        <title>Weissella sp. 26KH-42 Genome sequencing.</title>
        <authorList>
            <person name="Heo J."/>
            <person name="Kim S.-J."/>
            <person name="Kim J.-S."/>
            <person name="Hong S.-B."/>
            <person name="Kwon S.-W."/>
        </authorList>
    </citation>
    <scope>NUCLEOTIDE SEQUENCE [LARGE SCALE GENOMIC DNA]</scope>
    <source>
        <strain evidence="3">26KH-42</strain>
    </source>
</reference>